<organism evidence="1 2">
    <name type="scientific">Austropuccinia psidii MF-1</name>
    <dbReference type="NCBI Taxonomy" id="1389203"/>
    <lineage>
        <taxon>Eukaryota</taxon>
        <taxon>Fungi</taxon>
        <taxon>Dikarya</taxon>
        <taxon>Basidiomycota</taxon>
        <taxon>Pucciniomycotina</taxon>
        <taxon>Pucciniomycetes</taxon>
        <taxon>Pucciniales</taxon>
        <taxon>Sphaerophragmiaceae</taxon>
        <taxon>Austropuccinia</taxon>
    </lineage>
</organism>
<comment type="caution">
    <text evidence="1">The sequence shown here is derived from an EMBL/GenBank/DDBJ whole genome shotgun (WGS) entry which is preliminary data.</text>
</comment>
<dbReference type="Proteomes" id="UP000765509">
    <property type="component" value="Unassembled WGS sequence"/>
</dbReference>
<evidence type="ECO:0000313" key="2">
    <source>
        <dbReference type="Proteomes" id="UP000765509"/>
    </source>
</evidence>
<gene>
    <name evidence="1" type="ORF">O181_061111</name>
</gene>
<keyword evidence="2" id="KW-1185">Reference proteome</keyword>
<dbReference type="AlphaFoldDB" id="A0A9Q3HX73"/>
<reference evidence="1" key="1">
    <citation type="submission" date="2021-03" db="EMBL/GenBank/DDBJ databases">
        <title>Draft genome sequence of rust myrtle Austropuccinia psidii MF-1, a brazilian biotype.</title>
        <authorList>
            <person name="Quecine M.C."/>
            <person name="Pachon D.M.R."/>
            <person name="Bonatelli M.L."/>
            <person name="Correr F.H."/>
            <person name="Franceschini L.M."/>
            <person name="Leite T.F."/>
            <person name="Margarido G.R.A."/>
            <person name="Almeida C.A."/>
            <person name="Ferrarezi J.A."/>
            <person name="Labate C.A."/>
        </authorList>
    </citation>
    <scope>NUCLEOTIDE SEQUENCE</scope>
    <source>
        <strain evidence="1">MF-1</strain>
    </source>
</reference>
<dbReference type="EMBL" id="AVOT02028782">
    <property type="protein sequence ID" value="MBW0521396.1"/>
    <property type="molecule type" value="Genomic_DNA"/>
</dbReference>
<protein>
    <submittedName>
        <fullName evidence="1">Uncharacterized protein</fullName>
    </submittedName>
</protein>
<sequence>MLTRPHPPSDETPTLPPHLHPHHSLRFCTPASSSPWLTVLMLLQGPQAMPLKLPSPPLTPPRTGLILSSAYHPYACSAHLTCLQCCLPLLCLQCPPDMPLTPPSRPLMILTLLQPPQDETTMPLTTPYTLAPPPYLLGRLPFLHSRGALKICLRRHPQPP</sequence>
<evidence type="ECO:0000313" key="1">
    <source>
        <dbReference type="EMBL" id="MBW0521396.1"/>
    </source>
</evidence>
<accession>A0A9Q3HX73</accession>
<proteinExistence type="predicted"/>
<name>A0A9Q3HX73_9BASI</name>